<accession>A0A9P5LJV2</accession>
<sequence length="470" mass="53019">MASHKGKVAFVTGANGITGNAIIEHLIRQPESEWSKIIITSRRTPKQLFWQDHRIKFVPLDFLKPVEELIESMRLVCHDVTHAFFASYVHVADFAKLKEYNLPLFTNFLVAVDVVAAKTLQRVVLHTGGKNYGVHLGPVEVPIHEEMPRYDDKGENFYYPQEDFLFDLAAKRTWDWNVIRPNAIIGFTPAGNGMSAALTLAIYILCCREAGQVPVFPGNKFFFNSVDDSSYAPSLADMSVWASTGEHTKNEAFNHTNGDVIVWKYFWPKLGKYFGVDIPESDEWKASGEGQRMEHNFYMSDWAKDKKETWDSVVRNHGGESEAFKWGTWDFFDWAVGKAWFTIGSVSKARKFGWTRYDDTYDCWVNTFRSFENAGILPSSIPLDTGKALRQAKLLPHPADAVTARQQETITQENGVTKPQENGFAKPLENGAVKPLENGFAKKQENGWKTNGIKDTILSIGVGSELESVA</sequence>
<protein>
    <recommendedName>
        <fullName evidence="1">PRISE-like Rossmann-fold domain-containing protein</fullName>
    </recommendedName>
</protein>
<dbReference type="CDD" id="cd08948">
    <property type="entry name" value="5beta-POR_like_SDR_a"/>
    <property type="match status" value="1"/>
</dbReference>
<dbReference type="PANTHER" id="PTHR32487">
    <property type="entry name" value="3-OXO-DELTA(4,5)-STEROID 5-BETA-REDUCTASE"/>
    <property type="match status" value="1"/>
</dbReference>
<gene>
    <name evidence="2" type="ORF">G7Z17_g2926</name>
</gene>
<dbReference type="InterPro" id="IPR036291">
    <property type="entry name" value="NAD(P)-bd_dom_sf"/>
</dbReference>
<comment type="caution">
    <text evidence="2">The sequence shown here is derived from an EMBL/GenBank/DDBJ whole genome shotgun (WGS) entry which is preliminary data.</text>
</comment>
<evidence type="ECO:0000313" key="2">
    <source>
        <dbReference type="EMBL" id="KAF7554421.1"/>
    </source>
</evidence>
<dbReference type="OrthoDB" id="1731983at2759"/>
<dbReference type="Pfam" id="PF22917">
    <property type="entry name" value="PRISE"/>
    <property type="match status" value="1"/>
</dbReference>
<reference evidence="2" key="1">
    <citation type="submission" date="2020-03" db="EMBL/GenBank/DDBJ databases">
        <title>Draft Genome Sequence of Cylindrodendrum hubeiense.</title>
        <authorList>
            <person name="Buettner E."/>
            <person name="Kellner H."/>
        </authorList>
    </citation>
    <scope>NUCLEOTIDE SEQUENCE</scope>
    <source>
        <strain evidence="2">IHI 201604</strain>
    </source>
</reference>
<dbReference type="AlphaFoldDB" id="A0A9P5LJV2"/>
<proteinExistence type="predicted"/>
<keyword evidence="3" id="KW-1185">Reference proteome</keyword>
<evidence type="ECO:0000313" key="3">
    <source>
        <dbReference type="Proteomes" id="UP000722485"/>
    </source>
</evidence>
<dbReference type="Proteomes" id="UP000722485">
    <property type="component" value="Unassembled WGS sequence"/>
</dbReference>
<dbReference type="PANTHER" id="PTHR32487:SF0">
    <property type="entry name" value="3-OXO-DELTA(4,5)-STEROID 5-BETA-REDUCTASE"/>
    <property type="match status" value="1"/>
</dbReference>
<name>A0A9P5LJV2_9HYPO</name>
<organism evidence="2 3">
    <name type="scientific">Cylindrodendrum hubeiense</name>
    <dbReference type="NCBI Taxonomy" id="595255"/>
    <lineage>
        <taxon>Eukaryota</taxon>
        <taxon>Fungi</taxon>
        <taxon>Dikarya</taxon>
        <taxon>Ascomycota</taxon>
        <taxon>Pezizomycotina</taxon>
        <taxon>Sordariomycetes</taxon>
        <taxon>Hypocreomycetidae</taxon>
        <taxon>Hypocreales</taxon>
        <taxon>Nectriaceae</taxon>
        <taxon>Cylindrodendrum</taxon>
    </lineage>
</organism>
<evidence type="ECO:0000259" key="1">
    <source>
        <dbReference type="Pfam" id="PF22917"/>
    </source>
</evidence>
<dbReference type="InterPro" id="IPR055222">
    <property type="entry name" value="PRISE-like_Rossmann-fold"/>
</dbReference>
<dbReference type="SUPFAM" id="SSF51735">
    <property type="entry name" value="NAD(P)-binding Rossmann-fold domains"/>
    <property type="match status" value="1"/>
</dbReference>
<dbReference type="Gene3D" id="3.40.50.720">
    <property type="entry name" value="NAD(P)-binding Rossmann-like Domain"/>
    <property type="match status" value="1"/>
</dbReference>
<feature type="domain" description="PRISE-like Rossmann-fold" evidence="1">
    <location>
        <begin position="9"/>
        <end position="322"/>
    </location>
</feature>
<dbReference type="EMBL" id="JAANBB010000032">
    <property type="protein sequence ID" value="KAF7554421.1"/>
    <property type="molecule type" value="Genomic_DNA"/>
</dbReference>